<evidence type="ECO:0000313" key="3">
    <source>
        <dbReference type="EMBL" id="EHY87720.1"/>
    </source>
</evidence>
<keyword evidence="4" id="KW-1185">Reference proteome</keyword>
<dbReference type="HOGENOM" id="CLU_060528_1_0_11"/>
<proteinExistence type="predicted"/>
<dbReference type="EMBL" id="CM001466">
    <property type="protein sequence ID" value="EHY87720.1"/>
    <property type="molecule type" value="Genomic_DNA"/>
</dbReference>
<dbReference type="PROSITE" id="PS51257">
    <property type="entry name" value="PROKAR_LIPOPROTEIN"/>
    <property type="match status" value="1"/>
</dbReference>
<name>H8GC43_9PSEU</name>
<dbReference type="RefSeq" id="WP_005438819.1">
    <property type="nucleotide sequence ID" value="NZ_CM001466.1"/>
</dbReference>
<dbReference type="Proteomes" id="UP000004705">
    <property type="component" value="Chromosome"/>
</dbReference>
<dbReference type="OrthoDB" id="3827416at2"/>
<sequence>MERRLLLACLALVLAACTPEPGPPPPSPTSSEPPVEPTCPDSGVRASVGLEEAAMGLRVIGLELTNCGDAPYHLDGYPSLRVLGPEGEQLDVRVQHGAEGIATIESFEVAPEPLTLETGEVAGASIVWRNTDTSGGAQAVGHTVSIAPARGEPWQPVELDDRFPNGLHIDLGTTGTLGVSAWHR</sequence>
<evidence type="ECO:0000313" key="4">
    <source>
        <dbReference type="Proteomes" id="UP000004705"/>
    </source>
</evidence>
<gene>
    <name evidence="3" type="ORF">SacazDRAFT_00772</name>
</gene>
<feature type="domain" description="DUF4232" evidence="2">
    <location>
        <begin position="39"/>
        <end position="183"/>
    </location>
</feature>
<evidence type="ECO:0000256" key="1">
    <source>
        <dbReference type="SAM" id="MobiDB-lite"/>
    </source>
</evidence>
<feature type="region of interest" description="Disordered" evidence="1">
    <location>
        <begin position="20"/>
        <end position="44"/>
    </location>
</feature>
<reference evidence="3 4" key="1">
    <citation type="journal article" date="2012" name="Stand. Genomic Sci.">
        <title>Genome sequence of the soil bacterium Saccharomonospora azurea type strain (NA-128(T)).</title>
        <authorList>
            <person name="Klenk H.P."/>
            <person name="Held B."/>
            <person name="Lucas S."/>
            <person name="Lapidus A."/>
            <person name="Copeland A."/>
            <person name="Hammon N."/>
            <person name="Pitluck S."/>
            <person name="Goodwin L.A."/>
            <person name="Han C."/>
            <person name="Tapia R."/>
            <person name="Brambilla E.M."/>
            <person name="Potter G."/>
            <person name="Land M."/>
            <person name="Ivanova N."/>
            <person name="Rohde M."/>
            <person name="Goker M."/>
            <person name="Detter J.C."/>
            <person name="Kyrpides N.C."/>
            <person name="Woyke T."/>
        </authorList>
    </citation>
    <scope>NUCLEOTIDE SEQUENCE [LARGE SCALE GENOMIC DNA]</scope>
    <source>
        <strain evidence="3 4">NA-128</strain>
    </source>
</reference>
<dbReference type="AlphaFoldDB" id="H8GC43"/>
<protein>
    <recommendedName>
        <fullName evidence="2">DUF4232 domain-containing protein</fullName>
    </recommendedName>
</protein>
<organism evidence="3 4">
    <name type="scientific">Saccharomonospora azurea NA-128</name>
    <dbReference type="NCBI Taxonomy" id="882081"/>
    <lineage>
        <taxon>Bacteria</taxon>
        <taxon>Bacillati</taxon>
        <taxon>Actinomycetota</taxon>
        <taxon>Actinomycetes</taxon>
        <taxon>Pseudonocardiales</taxon>
        <taxon>Pseudonocardiaceae</taxon>
        <taxon>Saccharomonospora</taxon>
    </lineage>
</organism>
<dbReference type="Pfam" id="PF14016">
    <property type="entry name" value="DUF4232"/>
    <property type="match status" value="1"/>
</dbReference>
<accession>H8GC43</accession>
<evidence type="ECO:0000259" key="2">
    <source>
        <dbReference type="Pfam" id="PF14016"/>
    </source>
</evidence>
<dbReference type="InterPro" id="IPR025326">
    <property type="entry name" value="DUF4232"/>
</dbReference>